<dbReference type="PANTHER" id="PTHR45847">
    <property type="entry name" value="FATTY ACID AMIDE HYDROLASE"/>
    <property type="match status" value="1"/>
</dbReference>
<name>A0A914UHW0_9BILA</name>
<dbReference type="InterPro" id="IPR023631">
    <property type="entry name" value="Amidase_dom"/>
</dbReference>
<dbReference type="WBParaSite" id="PSAMB.scaffold1016size37123.g10404.t1">
    <property type="protein sequence ID" value="PSAMB.scaffold1016size37123.g10404.t1"/>
    <property type="gene ID" value="PSAMB.scaffold1016size37123.g10404"/>
</dbReference>
<dbReference type="GO" id="GO:0017064">
    <property type="term" value="F:fatty acid amide hydrolase activity"/>
    <property type="evidence" value="ECO:0007669"/>
    <property type="project" value="TreeGrafter"/>
</dbReference>
<accession>A0A914UHW0</accession>
<organism evidence="3 4">
    <name type="scientific">Plectus sambesii</name>
    <dbReference type="NCBI Taxonomy" id="2011161"/>
    <lineage>
        <taxon>Eukaryota</taxon>
        <taxon>Metazoa</taxon>
        <taxon>Ecdysozoa</taxon>
        <taxon>Nematoda</taxon>
        <taxon>Chromadorea</taxon>
        <taxon>Plectida</taxon>
        <taxon>Plectina</taxon>
        <taxon>Plectoidea</taxon>
        <taxon>Plectidae</taxon>
        <taxon>Plectus</taxon>
    </lineage>
</organism>
<dbReference type="AlphaFoldDB" id="A0A914UHW0"/>
<reference evidence="4" key="1">
    <citation type="submission" date="2022-11" db="UniProtKB">
        <authorList>
            <consortium name="WormBaseParasite"/>
        </authorList>
    </citation>
    <scope>IDENTIFICATION</scope>
</reference>
<dbReference type="Proteomes" id="UP000887566">
    <property type="component" value="Unplaced"/>
</dbReference>
<evidence type="ECO:0000313" key="3">
    <source>
        <dbReference type="Proteomes" id="UP000887566"/>
    </source>
</evidence>
<keyword evidence="3" id="KW-1185">Reference proteome</keyword>
<evidence type="ECO:0000259" key="2">
    <source>
        <dbReference type="Pfam" id="PF01425"/>
    </source>
</evidence>
<sequence length="264" mass="29333">MQRSSADAPLIDRARSGGGLARRARAPSPSPPTLLIRVPAACNRRRRRRGHNVVRWSPPEVPRAIRLALSMTNMDGGRVLSDLVSRDIAEPFHKSMFAFYSWPNWFRRLLAVFCSPRVADTLTGVAQSTSQLRAIFYEIQQYRRVFVESWLAAGLDAVICPAQSCPALPPHMAMEAPGAFSYTMLYNLIDFPAGVVKGTRVTAEDENETKRRYQEIDYWSKMIKSASSDGTIGLPVGVQCAALPFNEEICLRIMQDVENSAASA</sequence>
<dbReference type="GO" id="GO:0004040">
    <property type="term" value="F:amidase activity"/>
    <property type="evidence" value="ECO:0007669"/>
    <property type="project" value="TreeGrafter"/>
</dbReference>
<dbReference type="GO" id="GO:0009062">
    <property type="term" value="P:fatty acid catabolic process"/>
    <property type="evidence" value="ECO:0007669"/>
    <property type="project" value="TreeGrafter"/>
</dbReference>
<dbReference type="InterPro" id="IPR036928">
    <property type="entry name" value="AS_sf"/>
</dbReference>
<dbReference type="SUPFAM" id="SSF75304">
    <property type="entry name" value="Amidase signature (AS) enzymes"/>
    <property type="match status" value="1"/>
</dbReference>
<dbReference type="Gene3D" id="3.90.1300.10">
    <property type="entry name" value="Amidase signature (AS) domain"/>
    <property type="match status" value="1"/>
</dbReference>
<proteinExistence type="predicted"/>
<dbReference type="PANTHER" id="PTHR45847:SF10">
    <property type="entry name" value="FATTY ACID AMIDE HYDROLASE 1"/>
    <property type="match status" value="1"/>
</dbReference>
<evidence type="ECO:0000313" key="4">
    <source>
        <dbReference type="WBParaSite" id="PSAMB.scaffold1016size37123.g10404.t1"/>
    </source>
</evidence>
<dbReference type="InterPro" id="IPR052096">
    <property type="entry name" value="Endocannabinoid_amidase"/>
</dbReference>
<feature type="region of interest" description="Disordered" evidence="1">
    <location>
        <begin position="1"/>
        <end position="32"/>
    </location>
</feature>
<feature type="domain" description="Amidase" evidence="2">
    <location>
        <begin position="47"/>
        <end position="251"/>
    </location>
</feature>
<evidence type="ECO:0000256" key="1">
    <source>
        <dbReference type="SAM" id="MobiDB-lite"/>
    </source>
</evidence>
<dbReference type="Pfam" id="PF01425">
    <property type="entry name" value="Amidase"/>
    <property type="match status" value="1"/>
</dbReference>
<protein>
    <submittedName>
        <fullName evidence="4">Amidase domain-containing protein</fullName>
    </submittedName>
</protein>